<dbReference type="AlphaFoldDB" id="A0AAV0PVX7"/>
<evidence type="ECO:0000313" key="3">
    <source>
        <dbReference type="Proteomes" id="UP001154282"/>
    </source>
</evidence>
<name>A0AAV0PVX7_9ROSI</name>
<comment type="caution">
    <text evidence="2">The sequence shown here is derived from an EMBL/GenBank/DDBJ whole genome shotgun (WGS) entry which is preliminary data.</text>
</comment>
<dbReference type="PANTHER" id="PTHR34023">
    <property type="entry name" value="RNASE H DOMAIN-CONTAINING PROTEIN"/>
    <property type="match status" value="1"/>
</dbReference>
<reference evidence="2" key="1">
    <citation type="submission" date="2022-08" db="EMBL/GenBank/DDBJ databases">
        <authorList>
            <person name="Gutierrez-Valencia J."/>
        </authorList>
    </citation>
    <scope>NUCLEOTIDE SEQUENCE</scope>
</reference>
<dbReference type="InterPro" id="IPR002156">
    <property type="entry name" value="RNaseH_domain"/>
</dbReference>
<organism evidence="2 3">
    <name type="scientific">Linum tenue</name>
    <dbReference type="NCBI Taxonomy" id="586396"/>
    <lineage>
        <taxon>Eukaryota</taxon>
        <taxon>Viridiplantae</taxon>
        <taxon>Streptophyta</taxon>
        <taxon>Embryophyta</taxon>
        <taxon>Tracheophyta</taxon>
        <taxon>Spermatophyta</taxon>
        <taxon>Magnoliopsida</taxon>
        <taxon>eudicotyledons</taxon>
        <taxon>Gunneridae</taxon>
        <taxon>Pentapetalae</taxon>
        <taxon>rosids</taxon>
        <taxon>fabids</taxon>
        <taxon>Malpighiales</taxon>
        <taxon>Linaceae</taxon>
        <taxon>Linum</taxon>
    </lineage>
</organism>
<dbReference type="Proteomes" id="UP001154282">
    <property type="component" value="Unassembled WGS sequence"/>
</dbReference>
<accession>A0AAV0PVX7</accession>
<dbReference type="EMBL" id="CAMGYJ010000009">
    <property type="protein sequence ID" value="CAI0475113.1"/>
    <property type="molecule type" value="Genomic_DNA"/>
</dbReference>
<dbReference type="Pfam" id="PF13456">
    <property type="entry name" value="RVT_3"/>
    <property type="match status" value="1"/>
</dbReference>
<dbReference type="GO" id="GO:0003676">
    <property type="term" value="F:nucleic acid binding"/>
    <property type="evidence" value="ECO:0007669"/>
    <property type="project" value="InterPro"/>
</dbReference>
<keyword evidence="3" id="KW-1185">Reference proteome</keyword>
<sequence>MVVSEIRRILQRDWQVRIEHVFREGNAVADFLASTGHSIPPGVHIINQPSSMLNYCFFFTR</sequence>
<gene>
    <name evidence="2" type="ORF">LITE_LOCUS40322</name>
</gene>
<proteinExistence type="predicted"/>
<dbReference type="PANTHER" id="PTHR34023:SF4">
    <property type="entry name" value="RNASE H TYPE-1 DOMAIN-CONTAINING PROTEIN"/>
    <property type="match status" value="1"/>
</dbReference>
<evidence type="ECO:0000259" key="1">
    <source>
        <dbReference type="Pfam" id="PF13456"/>
    </source>
</evidence>
<feature type="domain" description="RNase H type-1" evidence="1">
    <location>
        <begin position="2"/>
        <end position="34"/>
    </location>
</feature>
<evidence type="ECO:0000313" key="2">
    <source>
        <dbReference type="EMBL" id="CAI0475113.1"/>
    </source>
</evidence>
<protein>
    <recommendedName>
        <fullName evidence="1">RNase H type-1 domain-containing protein</fullName>
    </recommendedName>
</protein>
<dbReference type="GO" id="GO:0004523">
    <property type="term" value="F:RNA-DNA hybrid ribonuclease activity"/>
    <property type="evidence" value="ECO:0007669"/>
    <property type="project" value="InterPro"/>
</dbReference>